<keyword evidence="4" id="KW-1185">Reference proteome</keyword>
<gene>
    <name evidence="3" type="ORF">PCC79_12330</name>
</gene>
<dbReference type="PANTHER" id="PTHR34351:SF1">
    <property type="entry name" value="SLR1927 PROTEIN"/>
    <property type="match status" value="1"/>
</dbReference>
<evidence type="ECO:0000313" key="3">
    <source>
        <dbReference type="EMBL" id="WZW97681.1"/>
    </source>
</evidence>
<feature type="domain" description="DUF58" evidence="2">
    <location>
        <begin position="199"/>
        <end position="322"/>
    </location>
</feature>
<dbReference type="Proteomes" id="UP001434337">
    <property type="component" value="Chromosome"/>
</dbReference>
<keyword evidence="1" id="KW-0812">Transmembrane</keyword>
<dbReference type="RefSeq" id="WP_342371990.1">
    <property type="nucleotide sequence ID" value="NZ_CP115965.1"/>
</dbReference>
<keyword evidence="1" id="KW-1133">Transmembrane helix</keyword>
<reference evidence="3 4" key="1">
    <citation type="journal article" date="2023" name="Environ Microbiome">
        <title>A coral-associated actinobacterium mitigates coral bleaching under heat stress.</title>
        <authorList>
            <person name="Li J."/>
            <person name="Zou Y."/>
            <person name="Li Q."/>
            <person name="Zhang J."/>
            <person name="Bourne D.G."/>
            <person name="Lyu Y."/>
            <person name="Liu C."/>
            <person name="Zhang S."/>
        </authorList>
    </citation>
    <scope>NUCLEOTIDE SEQUENCE [LARGE SCALE GENOMIC DNA]</scope>
    <source>
        <strain evidence="3 4">SCSIO 13291</strain>
    </source>
</reference>
<evidence type="ECO:0000313" key="4">
    <source>
        <dbReference type="Proteomes" id="UP001434337"/>
    </source>
</evidence>
<dbReference type="Pfam" id="PF01882">
    <property type="entry name" value="DUF58"/>
    <property type="match status" value="1"/>
</dbReference>
<evidence type="ECO:0000259" key="2">
    <source>
        <dbReference type="Pfam" id="PF01882"/>
    </source>
</evidence>
<dbReference type="EMBL" id="CP115965">
    <property type="protein sequence ID" value="WZW97681.1"/>
    <property type="molecule type" value="Genomic_DNA"/>
</dbReference>
<organism evidence="3 4">
    <name type="scientific">Propioniciclava soli</name>
    <dbReference type="NCBI Taxonomy" id="2775081"/>
    <lineage>
        <taxon>Bacteria</taxon>
        <taxon>Bacillati</taxon>
        <taxon>Actinomycetota</taxon>
        <taxon>Actinomycetes</taxon>
        <taxon>Propionibacteriales</taxon>
        <taxon>Propionibacteriaceae</taxon>
        <taxon>Propioniciclava</taxon>
    </lineage>
</organism>
<name>A0ABZ3C571_9ACTN</name>
<evidence type="ECO:0000256" key="1">
    <source>
        <dbReference type="SAM" id="Phobius"/>
    </source>
</evidence>
<sequence>MRALPRPTSRALGSLVLGATVAGAAWGTGQDDLLWPAVFFIALPLVALLSSLVTRPSFRVERSVSPVVTPVGDTARVRLRFTATRPGFGVDATAWDDPGPLLGAPHLIRLDARHQGATTHAAYPIRPRRRGRHPLARLTVRTGDVLGFWTFSRTAGLATEVVVTPRVHPLPHAGLGVIGETGETPLPRSAQIGPDDATVRDYHPGDDVRRIDWRTTARTGELMVRREEAAWDPAAWLLLDSRAGVHAPAGDTRPTFEWLVDAAASVGERLLEESYALGLVDAAGDVHEAGSDPAVAAARWLEPLVDVDVTGVEDLRAATEALHRRGDGVLVALLGRLDASSVDLLAGLPASRHARIALVIAPAEAHRNEFDHHRAALERHDWDVRTTTPDGDLAAAWLPDRAGAGTRR</sequence>
<proteinExistence type="predicted"/>
<dbReference type="PANTHER" id="PTHR34351">
    <property type="entry name" value="SLR1927 PROTEIN-RELATED"/>
    <property type="match status" value="1"/>
</dbReference>
<accession>A0ABZ3C571</accession>
<feature type="transmembrane region" description="Helical" evidence="1">
    <location>
        <begin position="34"/>
        <end position="53"/>
    </location>
</feature>
<protein>
    <submittedName>
        <fullName evidence="3">DUF58 domain-containing protein</fullName>
    </submittedName>
</protein>
<keyword evidence="1" id="KW-0472">Membrane</keyword>
<dbReference type="InterPro" id="IPR002881">
    <property type="entry name" value="DUF58"/>
</dbReference>